<dbReference type="PROSITE" id="PS51257">
    <property type="entry name" value="PROKAR_LIPOPROTEIN"/>
    <property type="match status" value="1"/>
</dbReference>
<evidence type="ECO:0000256" key="2">
    <source>
        <dbReference type="ARBA" id="ARBA00022729"/>
    </source>
</evidence>
<dbReference type="Pfam" id="PF08139">
    <property type="entry name" value="LPAM_1"/>
    <property type="match status" value="1"/>
</dbReference>
<gene>
    <name evidence="3" type="ORF">BST85_11885</name>
</gene>
<comment type="caution">
    <text evidence="3">The sequence shown here is derived from an EMBL/GenBank/DDBJ whole genome shotgun (WGS) entry which is preliminary data.</text>
</comment>
<evidence type="ECO:0000313" key="3">
    <source>
        <dbReference type="EMBL" id="PQB05516.1"/>
    </source>
</evidence>
<keyword evidence="2" id="KW-0732">Signal</keyword>
<dbReference type="OrthoDB" id="849114at2"/>
<sequence length="258" mass="29638">MKRSIFYIVALLIVSACGPGKQVTSREELRPMDVNKIIQTHQQASPSFETMASRVLVTYQDEKKLQSMTVSLRMQRDEKIWIKASLLGITIAKVLITPDRVSYYEKVSNTYFDGDFRLLSDWLGTDLDFDKAQAILLGQSIFSLDKKGYTSSIMQNTYRLLPKRQPENFIHTLFLSPDNFKVVSGTLSQPEDKRNLRIKYGDYQQIEGDYYPSDITINSTDEISMTKIEVVYKKIDLNVNVSFPFTIPQGYDEILLGR</sequence>
<evidence type="ECO:0000256" key="1">
    <source>
        <dbReference type="ARBA" id="ARBA00017922"/>
    </source>
</evidence>
<dbReference type="InterPro" id="IPR012640">
    <property type="entry name" value="Membr_lipoprot_lipid_attach_CS"/>
</dbReference>
<dbReference type="RefSeq" id="WP_104813460.1">
    <property type="nucleotide sequence ID" value="NZ_MQUB01000001.1"/>
</dbReference>
<proteinExistence type="predicted"/>
<dbReference type="EMBL" id="MQUB01000001">
    <property type="protein sequence ID" value="PQB05516.1"/>
    <property type="molecule type" value="Genomic_DNA"/>
</dbReference>
<dbReference type="AlphaFoldDB" id="A0A2S7KSC7"/>
<keyword evidence="4" id="KW-1185">Reference proteome</keyword>
<dbReference type="InterPro" id="IPR025634">
    <property type="entry name" value="DUF4292"/>
</dbReference>
<dbReference type="Pfam" id="PF14125">
    <property type="entry name" value="DUF4292"/>
    <property type="match status" value="1"/>
</dbReference>
<accession>A0A2S7KSC7</accession>
<evidence type="ECO:0000313" key="4">
    <source>
        <dbReference type="Proteomes" id="UP000239800"/>
    </source>
</evidence>
<name>A0A2S7KSC7_9FLAO</name>
<reference evidence="3 4" key="1">
    <citation type="submission" date="2016-11" db="EMBL/GenBank/DDBJ databases">
        <title>Trade-off between light-utilization and light-protection in marine flavobacteria.</title>
        <authorList>
            <person name="Kumagai Y."/>
        </authorList>
    </citation>
    <scope>NUCLEOTIDE SEQUENCE [LARGE SCALE GENOMIC DNA]</scope>
    <source>
        <strain evidence="3 4">NBRC 107741</strain>
    </source>
</reference>
<dbReference type="Gene3D" id="2.50.20.10">
    <property type="entry name" value="Lipoprotein localisation LolA/LolB/LppX"/>
    <property type="match status" value="1"/>
</dbReference>
<protein>
    <recommendedName>
        <fullName evidence="1">Type IV secretion system putative lipoprotein virB7</fullName>
    </recommendedName>
</protein>
<dbReference type="Proteomes" id="UP000239800">
    <property type="component" value="Unassembled WGS sequence"/>
</dbReference>
<organism evidence="3 4">
    <name type="scientific">Aureitalea marina</name>
    <dbReference type="NCBI Taxonomy" id="930804"/>
    <lineage>
        <taxon>Bacteria</taxon>
        <taxon>Pseudomonadati</taxon>
        <taxon>Bacteroidota</taxon>
        <taxon>Flavobacteriia</taxon>
        <taxon>Flavobacteriales</taxon>
        <taxon>Flavobacteriaceae</taxon>
        <taxon>Aureitalea</taxon>
    </lineage>
</organism>